<dbReference type="InterPro" id="IPR007412">
    <property type="entry name" value="FlgM"/>
</dbReference>
<keyword evidence="11" id="KW-0969">Cilium</keyword>
<dbReference type="PATRIC" id="fig|1056511.3.peg.2787"/>
<keyword evidence="5" id="KW-0805">Transcription regulation</keyword>
<keyword evidence="11" id="KW-0282">Flagellum</keyword>
<protein>
    <recommendedName>
        <fullName evidence="2">Negative regulator of flagellin synthesis</fullName>
    </recommendedName>
    <alternativeName>
        <fullName evidence="8">Anti-sigma-28 factor</fullName>
    </alternativeName>
</protein>
<dbReference type="Pfam" id="PF04316">
    <property type="entry name" value="FlgM"/>
    <property type="match status" value="1"/>
</dbReference>
<evidence type="ECO:0000256" key="3">
    <source>
        <dbReference type="ARBA" id="ARBA00022491"/>
    </source>
</evidence>
<feature type="region of interest" description="Disordered" evidence="9">
    <location>
        <begin position="1"/>
        <end position="59"/>
    </location>
</feature>
<organism evidence="11 12">
    <name type="scientific">Photobacterium marinum</name>
    <dbReference type="NCBI Taxonomy" id="1056511"/>
    <lineage>
        <taxon>Bacteria</taxon>
        <taxon>Pseudomonadati</taxon>
        <taxon>Pseudomonadota</taxon>
        <taxon>Gammaproteobacteria</taxon>
        <taxon>Vibrionales</taxon>
        <taxon>Vibrionaceae</taxon>
        <taxon>Photobacterium</taxon>
    </lineage>
</organism>
<feature type="domain" description="Anti-sigma-28 factor FlgM C-terminal" evidence="10">
    <location>
        <begin position="45"/>
        <end position="99"/>
    </location>
</feature>
<sequence length="107" mass="11141">MASIDQLRSGHPMTTARSSSNSASGSTSEAAKNQQLAASGNGQKDAVSLSSQGKAVGQIHQQLAAEPSFDSAKVAAIKEAITNGDYQIDAEKLASNMMKFEDELRGL</sequence>
<proteinExistence type="inferred from homology"/>
<dbReference type="InterPro" id="IPR031316">
    <property type="entry name" value="FlgM_C"/>
</dbReference>
<feature type="compositionally biased region" description="Polar residues" evidence="9">
    <location>
        <begin position="32"/>
        <end position="53"/>
    </location>
</feature>
<evidence type="ECO:0000313" key="11">
    <source>
        <dbReference type="EMBL" id="ELR65139.1"/>
    </source>
</evidence>
<evidence type="ECO:0000256" key="1">
    <source>
        <dbReference type="ARBA" id="ARBA00005322"/>
    </source>
</evidence>
<evidence type="ECO:0000256" key="6">
    <source>
        <dbReference type="ARBA" id="ARBA00023163"/>
    </source>
</evidence>
<comment type="similarity">
    <text evidence="1">Belongs to the FlgM family.</text>
</comment>
<evidence type="ECO:0000256" key="2">
    <source>
        <dbReference type="ARBA" id="ARBA00017823"/>
    </source>
</evidence>
<evidence type="ECO:0000313" key="12">
    <source>
        <dbReference type="Proteomes" id="UP000011134"/>
    </source>
</evidence>
<dbReference type="SUPFAM" id="SSF101498">
    <property type="entry name" value="Anti-sigma factor FlgM"/>
    <property type="match status" value="1"/>
</dbReference>
<keyword evidence="12" id="KW-1185">Reference proteome</keyword>
<name>L8JC75_9GAMM</name>
<keyword evidence="3" id="KW-0678">Repressor</keyword>
<evidence type="ECO:0000256" key="4">
    <source>
        <dbReference type="ARBA" id="ARBA00022795"/>
    </source>
</evidence>
<comment type="function">
    <text evidence="7">Responsible for the coupling of flagellin expression to flagellar assembly by preventing expression of the flagellin genes when a component of the middle class of proteins is defective. It negatively regulates flagellar genes by inhibiting the activity of FliA by directly binding to FliA.</text>
</comment>
<evidence type="ECO:0000256" key="9">
    <source>
        <dbReference type="SAM" id="MobiDB-lite"/>
    </source>
</evidence>
<dbReference type="GO" id="GO:0044781">
    <property type="term" value="P:bacterial-type flagellum organization"/>
    <property type="evidence" value="ECO:0007669"/>
    <property type="project" value="UniProtKB-KW"/>
</dbReference>
<keyword evidence="6" id="KW-0804">Transcription</keyword>
<dbReference type="Proteomes" id="UP000011134">
    <property type="component" value="Unassembled WGS sequence"/>
</dbReference>
<evidence type="ECO:0000256" key="5">
    <source>
        <dbReference type="ARBA" id="ARBA00023015"/>
    </source>
</evidence>
<dbReference type="EMBL" id="AMZO01000020">
    <property type="protein sequence ID" value="ELR65139.1"/>
    <property type="molecule type" value="Genomic_DNA"/>
</dbReference>
<evidence type="ECO:0000256" key="8">
    <source>
        <dbReference type="ARBA" id="ARBA00030117"/>
    </source>
</evidence>
<keyword evidence="11" id="KW-0966">Cell projection</keyword>
<dbReference type="GO" id="GO:0045892">
    <property type="term" value="P:negative regulation of DNA-templated transcription"/>
    <property type="evidence" value="ECO:0007669"/>
    <property type="project" value="InterPro"/>
</dbReference>
<dbReference type="OrthoDB" id="7064195at2"/>
<comment type="caution">
    <text evidence="11">The sequence shown here is derived from an EMBL/GenBank/DDBJ whole genome shotgun (WGS) entry which is preliminary data.</text>
</comment>
<dbReference type="AlphaFoldDB" id="L8JC75"/>
<dbReference type="InterPro" id="IPR035890">
    <property type="entry name" value="Anti-sigma-28_factor_FlgM_sf"/>
</dbReference>
<gene>
    <name evidence="11" type="ORF">C942_01711</name>
</gene>
<evidence type="ECO:0000259" key="10">
    <source>
        <dbReference type="Pfam" id="PF04316"/>
    </source>
</evidence>
<accession>L8JC75</accession>
<dbReference type="RefSeq" id="WP_007466520.1">
    <property type="nucleotide sequence ID" value="NZ_AMZO01000020.1"/>
</dbReference>
<feature type="compositionally biased region" description="Low complexity" evidence="9">
    <location>
        <begin position="14"/>
        <end position="31"/>
    </location>
</feature>
<dbReference type="NCBIfam" id="TIGR03824">
    <property type="entry name" value="FlgM_jcvi"/>
    <property type="match status" value="1"/>
</dbReference>
<keyword evidence="4" id="KW-1005">Bacterial flagellum biogenesis</keyword>
<reference evidence="11 12" key="1">
    <citation type="submission" date="2012-12" db="EMBL/GenBank/DDBJ databases">
        <title>Genome Assembly of Photobacterium sp. AK15.</title>
        <authorList>
            <person name="Khatri I."/>
            <person name="Vaidya B."/>
            <person name="Srinivas T.N.R."/>
            <person name="Subramanian S."/>
            <person name="Pinnaka A."/>
        </authorList>
    </citation>
    <scope>NUCLEOTIDE SEQUENCE [LARGE SCALE GENOMIC DNA]</scope>
    <source>
        <strain evidence="11 12">AK15</strain>
    </source>
</reference>
<evidence type="ECO:0000256" key="7">
    <source>
        <dbReference type="ARBA" id="ARBA00024739"/>
    </source>
</evidence>